<organism evidence="18 19">
    <name type="scientific">Winkia neuii subsp. anitrata</name>
    <dbReference type="NCBI Taxonomy" id="29318"/>
    <lineage>
        <taxon>Bacteria</taxon>
        <taxon>Bacillati</taxon>
        <taxon>Actinomycetota</taxon>
        <taxon>Actinomycetes</taxon>
        <taxon>Actinomycetales</taxon>
        <taxon>Actinomycetaceae</taxon>
        <taxon>Winkia</taxon>
    </lineage>
</organism>
<comment type="function">
    <text evidence="14">Cell wall formation.</text>
</comment>
<keyword evidence="9 14" id="KW-0133">Cell shape</keyword>
<dbReference type="Pfam" id="PF02875">
    <property type="entry name" value="Mur_ligase_C"/>
    <property type="match status" value="1"/>
</dbReference>
<dbReference type="InterPro" id="IPR004101">
    <property type="entry name" value="Mur_ligase_C"/>
</dbReference>
<dbReference type="GO" id="GO:0008763">
    <property type="term" value="F:UDP-N-acetylmuramate-L-alanine ligase activity"/>
    <property type="evidence" value="ECO:0007669"/>
    <property type="project" value="UniProtKB-UniRule"/>
</dbReference>
<feature type="domain" description="Mur ligase central" evidence="17">
    <location>
        <begin position="106"/>
        <end position="276"/>
    </location>
</feature>
<dbReference type="SUPFAM" id="SSF53623">
    <property type="entry name" value="MurD-like peptide ligases, catalytic domain"/>
    <property type="match status" value="1"/>
</dbReference>
<name>A0AB38XLS5_9ACTO</name>
<gene>
    <name evidence="14 18" type="primary">murC</name>
    <name evidence="18" type="ORF">PIG85_06450</name>
</gene>
<dbReference type="GO" id="GO:0008360">
    <property type="term" value="P:regulation of cell shape"/>
    <property type="evidence" value="ECO:0007669"/>
    <property type="project" value="UniProtKB-KW"/>
</dbReference>
<dbReference type="AlphaFoldDB" id="A0AB38XLS5"/>
<dbReference type="EMBL" id="CP116394">
    <property type="protein sequence ID" value="WCE45307.1"/>
    <property type="molecule type" value="Genomic_DNA"/>
</dbReference>
<keyword evidence="12 14" id="KW-0961">Cell wall biogenesis/degradation</keyword>
<dbReference type="SUPFAM" id="SSF53244">
    <property type="entry name" value="MurD-like peptide ligases, peptide-binding domain"/>
    <property type="match status" value="1"/>
</dbReference>
<evidence type="ECO:0000256" key="7">
    <source>
        <dbReference type="ARBA" id="ARBA00022741"/>
    </source>
</evidence>
<comment type="catalytic activity">
    <reaction evidence="13 14">
        <text>UDP-N-acetyl-alpha-D-muramate + L-alanine + ATP = UDP-N-acetyl-alpha-D-muramoyl-L-alanine + ADP + phosphate + H(+)</text>
        <dbReference type="Rhea" id="RHEA:23372"/>
        <dbReference type="ChEBI" id="CHEBI:15378"/>
        <dbReference type="ChEBI" id="CHEBI:30616"/>
        <dbReference type="ChEBI" id="CHEBI:43474"/>
        <dbReference type="ChEBI" id="CHEBI:57972"/>
        <dbReference type="ChEBI" id="CHEBI:70757"/>
        <dbReference type="ChEBI" id="CHEBI:83898"/>
        <dbReference type="ChEBI" id="CHEBI:456216"/>
        <dbReference type="EC" id="6.3.2.8"/>
    </reaction>
</comment>
<keyword evidence="5 14" id="KW-0436">Ligase</keyword>
<evidence type="ECO:0000256" key="4">
    <source>
        <dbReference type="ARBA" id="ARBA00022490"/>
    </source>
</evidence>
<dbReference type="GO" id="GO:0009252">
    <property type="term" value="P:peptidoglycan biosynthetic process"/>
    <property type="evidence" value="ECO:0007669"/>
    <property type="project" value="UniProtKB-UniRule"/>
</dbReference>
<dbReference type="RefSeq" id="WP_048707497.1">
    <property type="nucleotide sequence ID" value="NZ_CP116394.1"/>
</dbReference>
<evidence type="ECO:0000256" key="3">
    <source>
        <dbReference type="ARBA" id="ARBA00012211"/>
    </source>
</evidence>
<evidence type="ECO:0000256" key="1">
    <source>
        <dbReference type="ARBA" id="ARBA00004496"/>
    </source>
</evidence>
<dbReference type="HAMAP" id="MF_00046">
    <property type="entry name" value="MurC"/>
    <property type="match status" value="1"/>
</dbReference>
<keyword evidence="11 14" id="KW-0131">Cell cycle</keyword>
<dbReference type="KEGG" id="wne:PIG85_06450"/>
<dbReference type="Proteomes" id="UP001211044">
    <property type="component" value="Chromosome"/>
</dbReference>
<comment type="similarity">
    <text evidence="14">Belongs to the MurCDEF family.</text>
</comment>
<protein>
    <recommendedName>
        <fullName evidence="3 14">UDP-N-acetylmuramate--L-alanine ligase</fullName>
        <ecNumber evidence="3 14">6.3.2.8</ecNumber>
    </recommendedName>
    <alternativeName>
        <fullName evidence="14">UDP-N-acetylmuramoyl-L-alanine synthetase</fullName>
    </alternativeName>
</protein>
<dbReference type="NCBIfam" id="TIGR01082">
    <property type="entry name" value="murC"/>
    <property type="match status" value="1"/>
</dbReference>
<evidence type="ECO:0000256" key="8">
    <source>
        <dbReference type="ARBA" id="ARBA00022840"/>
    </source>
</evidence>
<dbReference type="InterPro" id="IPR000713">
    <property type="entry name" value="Mur_ligase_N"/>
</dbReference>
<dbReference type="InterPro" id="IPR050061">
    <property type="entry name" value="MurCDEF_pg_biosynth"/>
</dbReference>
<keyword evidence="10 14" id="KW-0573">Peptidoglycan synthesis</keyword>
<proteinExistence type="inferred from homology"/>
<dbReference type="InterPro" id="IPR036565">
    <property type="entry name" value="Mur-like_cat_sf"/>
</dbReference>
<evidence type="ECO:0000256" key="5">
    <source>
        <dbReference type="ARBA" id="ARBA00022598"/>
    </source>
</evidence>
<dbReference type="EC" id="6.3.2.8" evidence="3 14"/>
<keyword evidence="8 14" id="KW-0067">ATP-binding</keyword>
<dbReference type="Pfam" id="PF08245">
    <property type="entry name" value="Mur_ligase_M"/>
    <property type="match status" value="1"/>
</dbReference>
<sequence>MSYFHLIGIGGAGMSVVAELLFDRGQQVSGSDQKDSANIARLRGLGINAQVGHDPAAVTPDSIVVVSTAVRDSNPELARARELGCKIIHRSQALALAAAGMDFIAVAGAHGKTTTSGMLAVALSQLGADPSFAVGGIVSGFGSGAHLGKGKYFVAEADESDASFLNYKPTIALVTNVEPDHLDHYGSKEAFEQAFVEFSNLVSDTLVTCSDDEGARALGQSVGSHLRHISYGTTPLEGEHVLVAEDSFTWQGQTYEVHLQVPGKHNLLNAAGAFAVLVSAGYAPQEAVRALEAFTGTGRRYEYKGTAGGVEVRDDYAHHPTEVAALVAQAREQTEGRVLLLFQPHLYSRTRNFADRFAKALRGADEVALAPIYGAREDPVEGVDSSLIGDKLAGAYLADSLEDGARYLVSKARPGDLICTVGAGDVTTMASVILELL</sequence>
<evidence type="ECO:0000256" key="12">
    <source>
        <dbReference type="ARBA" id="ARBA00023316"/>
    </source>
</evidence>
<evidence type="ECO:0000256" key="10">
    <source>
        <dbReference type="ARBA" id="ARBA00022984"/>
    </source>
</evidence>
<comment type="subcellular location">
    <subcellularLocation>
        <location evidence="1 14">Cytoplasm</location>
    </subcellularLocation>
</comment>
<dbReference type="GO" id="GO:0071555">
    <property type="term" value="P:cell wall organization"/>
    <property type="evidence" value="ECO:0007669"/>
    <property type="project" value="UniProtKB-KW"/>
</dbReference>
<feature type="domain" description="Mur ligase C-terminal" evidence="16">
    <location>
        <begin position="299"/>
        <end position="424"/>
    </location>
</feature>
<evidence type="ECO:0000259" key="15">
    <source>
        <dbReference type="Pfam" id="PF01225"/>
    </source>
</evidence>
<dbReference type="SUPFAM" id="SSF51984">
    <property type="entry name" value="MurCD N-terminal domain"/>
    <property type="match status" value="1"/>
</dbReference>
<dbReference type="InterPro" id="IPR013221">
    <property type="entry name" value="Mur_ligase_cen"/>
</dbReference>
<feature type="domain" description="Mur ligase N-terminal catalytic" evidence="15">
    <location>
        <begin position="4"/>
        <end position="99"/>
    </location>
</feature>
<evidence type="ECO:0000256" key="6">
    <source>
        <dbReference type="ARBA" id="ARBA00022618"/>
    </source>
</evidence>
<evidence type="ECO:0000259" key="17">
    <source>
        <dbReference type="Pfam" id="PF08245"/>
    </source>
</evidence>
<keyword evidence="6 14" id="KW-0132">Cell division</keyword>
<evidence type="ECO:0000259" key="16">
    <source>
        <dbReference type="Pfam" id="PF02875"/>
    </source>
</evidence>
<dbReference type="PANTHER" id="PTHR43445">
    <property type="entry name" value="UDP-N-ACETYLMURAMATE--L-ALANINE LIGASE-RELATED"/>
    <property type="match status" value="1"/>
</dbReference>
<dbReference type="Gene3D" id="3.90.190.20">
    <property type="entry name" value="Mur ligase, C-terminal domain"/>
    <property type="match status" value="1"/>
</dbReference>
<dbReference type="Gene3D" id="3.40.1190.10">
    <property type="entry name" value="Mur-like, catalytic domain"/>
    <property type="match status" value="1"/>
</dbReference>
<comment type="pathway">
    <text evidence="2 14">Cell wall biogenesis; peptidoglycan biosynthesis.</text>
</comment>
<dbReference type="InterPro" id="IPR036615">
    <property type="entry name" value="Mur_ligase_C_dom_sf"/>
</dbReference>
<dbReference type="GO" id="GO:0005737">
    <property type="term" value="C:cytoplasm"/>
    <property type="evidence" value="ECO:0007669"/>
    <property type="project" value="UniProtKB-SubCell"/>
</dbReference>
<evidence type="ECO:0000313" key="19">
    <source>
        <dbReference type="Proteomes" id="UP001211044"/>
    </source>
</evidence>
<evidence type="ECO:0000256" key="11">
    <source>
        <dbReference type="ARBA" id="ARBA00023306"/>
    </source>
</evidence>
<accession>A0AB38XLS5</accession>
<keyword evidence="4 14" id="KW-0963">Cytoplasm</keyword>
<evidence type="ECO:0000256" key="13">
    <source>
        <dbReference type="ARBA" id="ARBA00047833"/>
    </source>
</evidence>
<dbReference type="GO" id="GO:0005524">
    <property type="term" value="F:ATP binding"/>
    <property type="evidence" value="ECO:0007669"/>
    <property type="project" value="UniProtKB-UniRule"/>
</dbReference>
<evidence type="ECO:0000313" key="18">
    <source>
        <dbReference type="EMBL" id="WCE45307.1"/>
    </source>
</evidence>
<dbReference type="GO" id="GO:0051301">
    <property type="term" value="P:cell division"/>
    <property type="evidence" value="ECO:0007669"/>
    <property type="project" value="UniProtKB-KW"/>
</dbReference>
<evidence type="ECO:0000256" key="2">
    <source>
        <dbReference type="ARBA" id="ARBA00004752"/>
    </source>
</evidence>
<reference evidence="18" key="1">
    <citation type="submission" date="2023-01" db="EMBL/GenBank/DDBJ databases">
        <title>Comparative Genomic Analysis of the Clinically-Derived Winkia Strain NY0527 Provides Evidence into the Taxonomic Reassignment of Winkia neuii and Characterizes Their Virulence Traits.</title>
        <authorList>
            <person name="Cai X."/>
            <person name="Peng Y."/>
            <person name="Li M."/>
            <person name="Qiu Y."/>
            <person name="Wang Y."/>
            <person name="Xu L."/>
            <person name="Hou Q."/>
        </authorList>
    </citation>
    <scope>NUCLEOTIDE SEQUENCE</scope>
    <source>
        <strain evidence="18">NY0527</strain>
    </source>
</reference>
<evidence type="ECO:0000256" key="9">
    <source>
        <dbReference type="ARBA" id="ARBA00022960"/>
    </source>
</evidence>
<feature type="binding site" evidence="14">
    <location>
        <begin position="108"/>
        <end position="114"/>
    </location>
    <ligand>
        <name>ATP</name>
        <dbReference type="ChEBI" id="CHEBI:30616"/>
    </ligand>
</feature>
<dbReference type="InterPro" id="IPR005758">
    <property type="entry name" value="UDP-N-AcMur_Ala_ligase_MurC"/>
</dbReference>
<evidence type="ECO:0000256" key="14">
    <source>
        <dbReference type="HAMAP-Rule" id="MF_00046"/>
    </source>
</evidence>
<keyword evidence="7 14" id="KW-0547">Nucleotide-binding</keyword>
<dbReference type="Pfam" id="PF01225">
    <property type="entry name" value="Mur_ligase"/>
    <property type="match status" value="1"/>
</dbReference>
<dbReference type="Gene3D" id="3.40.50.720">
    <property type="entry name" value="NAD(P)-binding Rossmann-like Domain"/>
    <property type="match status" value="1"/>
</dbReference>
<dbReference type="PANTHER" id="PTHR43445:SF3">
    <property type="entry name" value="UDP-N-ACETYLMURAMATE--L-ALANINE LIGASE"/>
    <property type="match status" value="1"/>
</dbReference>